<feature type="domain" description="Peptidase C51" evidence="2">
    <location>
        <begin position="41"/>
        <end position="168"/>
    </location>
</feature>
<dbReference type="PROSITE" id="PS50911">
    <property type="entry name" value="CHAP"/>
    <property type="match status" value="1"/>
</dbReference>
<reference evidence="3 4" key="1">
    <citation type="journal article" date="2019" name="Int. J. Syst. Evol. Microbiol.">
        <title>The Global Catalogue of Microorganisms (GCM) 10K type strain sequencing project: providing services to taxonomists for standard genome sequencing and annotation.</title>
        <authorList>
            <consortium name="The Broad Institute Genomics Platform"/>
            <consortium name="The Broad Institute Genome Sequencing Center for Infectious Disease"/>
            <person name="Wu L."/>
            <person name="Ma J."/>
        </authorList>
    </citation>
    <scope>NUCLEOTIDE SEQUENCE [LARGE SCALE GENOMIC DNA]</scope>
    <source>
        <strain evidence="3 4">JCM 15749</strain>
    </source>
</reference>
<evidence type="ECO:0000313" key="4">
    <source>
        <dbReference type="Proteomes" id="UP001501480"/>
    </source>
</evidence>
<feature type="chain" id="PRO_5045948325" description="Peptidase C51 domain-containing protein" evidence="1">
    <location>
        <begin position="28"/>
        <end position="271"/>
    </location>
</feature>
<dbReference type="InterPro" id="IPR038765">
    <property type="entry name" value="Papain-like_cys_pep_sf"/>
</dbReference>
<name>A0ABN2VXQ7_9ACTN</name>
<evidence type="ECO:0000259" key="2">
    <source>
        <dbReference type="PROSITE" id="PS50911"/>
    </source>
</evidence>
<dbReference type="Proteomes" id="UP001501480">
    <property type="component" value="Unassembled WGS sequence"/>
</dbReference>
<gene>
    <name evidence="3" type="ORF">GCM10009821_14550</name>
</gene>
<sequence>MRYAHWPTVIVMIIGTAVFGLPASAEAASTSLCKGFSQCEKRGYGHAGYRVRQKVSHWNMSPGTNCTNYAAYRLTAKRLTARPPGTGSAITWAAAARRTGVPVVRTPRRGDIAWWGAHRGASGKLGHVAYVEKVLRNGTVVVSEDNMDRTFAWRRIPKGAHYPQVFIRYPRSDGSVSGRLDAASARDGVVTIEGSASEPDRPGRPVRYLVTIGAPRESEPMEQFEFSTAYFVFRWWRPSEVTGQHRVYLYGLNTAGTAGADALLGSTVVTF</sequence>
<evidence type="ECO:0000313" key="3">
    <source>
        <dbReference type="EMBL" id="GAA2076384.1"/>
    </source>
</evidence>
<dbReference type="Pfam" id="PF05257">
    <property type="entry name" value="CHAP"/>
    <property type="match status" value="1"/>
</dbReference>
<dbReference type="SUPFAM" id="SSF54001">
    <property type="entry name" value="Cysteine proteinases"/>
    <property type="match status" value="1"/>
</dbReference>
<evidence type="ECO:0000256" key="1">
    <source>
        <dbReference type="SAM" id="SignalP"/>
    </source>
</evidence>
<proteinExistence type="predicted"/>
<feature type="signal peptide" evidence="1">
    <location>
        <begin position="1"/>
        <end position="27"/>
    </location>
</feature>
<protein>
    <recommendedName>
        <fullName evidence="2">Peptidase C51 domain-containing protein</fullName>
    </recommendedName>
</protein>
<organism evidence="3 4">
    <name type="scientific">Aeromicrobium halocynthiae</name>
    <dbReference type="NCBI Taxonomy" id="560557"/>
    <lineage>
        <taxon>Bacteria</taxon>
        <taxon>Bacillati</taxon>
        <taxon>Actinomycetota</taxon>
        <taxon>Actinomycetes</taxon>
        <taxon>Propionibacteriales</taxon>
        <taxon>Nocardioidaceae</taxon>
        <taxon>Aeromicrobium</taxon>
    </lineage>
</organism>
<accession>A0ABN2VXQ7</accession>
<dbReference type="Gene3D" id="3.90.1720.10">
    <property type="entry name" value="endopeptidase domain like (from Nostoc punctiforme)"/>
    <property type="match status" value="1"/>
</dbReference>
<dbReference type="InterPro" id="IPR007921">
    <property type="entry name" value="CHAP_dom"/>
</dbReference>
<keyword evidence="4" id="KW-1185">Reference proteome</keyword>
<keyword evidence="1" id="KW-0732">Signal</keyword>
<comment type="caution">
    <text evidence="3">The sequence shown here is derived from an EMBL/GenBank/DDBJ whole genome shotgun (WGS) entry which is preliminary data.</text>
</comment>
<dbReference type="EMBL" id="BAAAPY010000004">
    <property type="protein sequence ID" value="GAA2076384.1"/>
    <property type="molecule type" value="Genomic_DNA"/>
</dbReference>